<name>A0A0E9XBL9_ANGAN</name>
<organism evidence="1">
    <name type="scientific">Anguilla anguilla</name>
    <name type="common">European freshwater eel</name>
    <name type="synonym">Muraena anguilla</name>
    <dbReference type="NCBI Taxonomy" id="7936"/>
    <lineage>
        <taxon>Eukaryota</taxon>
        <taxon>Metazoa</taxon>
        <taxon>Chordata</taxon>
        <taxon>Craniata</taxon>
        <taxon>Vertebrata</taxon>
        <taxon>Euteleostomi</taxon>
        <taxon>Actinopterygii</taxon>
        <taxon>Neopterygii</taxon>
        <taxon>Teleostei</taxon>
        <taxon>Anguilliformes</taxon>
        <taxon>Anguillidae</taxon>
        <taxon>Anguilla</taxon>
    </lineage>
</organism>
<dbReference type="EMBL" id="GBXM01008420">
    <property type="protein sequence ID" value="JAI00158.1"/>
    <property type="molecule type" value="Transcribed_RNA"/>
</dbReference>
<dbReference type="AlphaFoldDB" id="A0A0E9XBL9"/>
<sequence>MFSKGFIDDFCILKVKYFEIILNTFKVKVKFQNVEFIMFSKTVNSVLAL</sequence>
<evidence type="ECO:0000313" key="1">
    <source>
        <dbReference type="EMBL" id="JAI00158.1"/>
    </source>
</evidence>
<protein>
    <submittedName>
        <fullName evidence="1">Uncharacterized protein</fullName>
    </submittedName>
</protein>
<proteinExistence type="predicted"/>
<reference evidence="1" key="2">
    <citation type="journal article" date="2015" name="Fish Shellfish Immunol.">
        <title>Early steps in the European eel (Anguilla anguilla)-Vibrio vulnificus interaction in the gills: Role of the RtxA13 toxin.</title>
        <authorList>
            <person name="Callol A."/>
            <person name="Pajuelo D."/>
            <person name="Ebbesson L."/>
            <person name="Teles M."/>
            <person name="MacKenzie S."/>
            <person name="Amaro C."/>
        </authorList>
    </citation>
    <scope>NUCLEOTIDE SEQUENCE</scope>
</reference>
<accession>A0A0E9XBL9</accession>
<reference evidence="1" key="1">
    <citation type="submission" date="2014-11" db="EMBL/GenBank/DDBJ databases">
        <authorList>
            <person name="Amaro Gonzalez C."/>
        </authorList>
    </citation>
    <scope>NUCLEOTIDE SEQUENCE</scope>
</reference>